<accession>A0A1Q2M6E0</accession>
<evidence type="ECO:0000313" key="3">
    <source>
        <dbReference type="EMBL" id="AQQ67847.1"/>
    </source>
</evidence>
<gene>
    <name evidence="3" type="ORF">Mag101_09470</name>
</gene>
<evidence type="ECO:0000256" key="2">
    <source>
        <dbReference type="SAM" id="Phobius"/>
    </source>
</evidence>
<keyword evidence="2" id="KW-1133">Transmembrane helix</keyword>
<feature type="transmembrane region" description="Helical" evidence="2">
    <location>
        <begin position="89"/>
        <end position="107"/>
    </location>
</feature>
<dbReference type="EMBL" id="CP019650">
    <property type="protein sequence ID" value="AQQ67847.1"/>
    <property type="molecule type" value="Genomic_DNA"/>
</dbReference>
<keyword evidence="2" id="KW-0472">Membrane</keyword>
<evidence type="ECO:0000313" key="4">
    <source>
        <dbReference type="Proteomes" id="UP000188219"/>
    </source>
</evidence>
<dbReference type="Proteomes" id="UP000188219">
    <property type="component" value="Chromosome"/>
</dbReference>
<reference evidence="3" key="1">
    <citation type="submission" date="2017-02" db="EMBL/GenBank/DDBJ databases">
        <title>Genome of Microbulbifer agarilyticus GP101.</title>
        <authorList>
            <person name="Jung J."/>
            <person name="Bae S.S."/>
            <person name="Baek K."/>
        </authorList>
    </citation>
    <scope>NUCLEOTIDE SEQUENCE [LARGE SCALE GENOMIC DNA]</scope>
    <source>
        <strain evidence="3">GP101</strain>
    </source>
</reference>
<organism evidence="3 4">
    <name type="scientific">Microbulbifer agarilyticus</name>
    <dbReference type="NCBI Taxonomy" id="260552"/>
    <lineage>
        <taxon>Bacteria</taxon>
        <taxon>Pseudomonadati</taxon>
        <taxon>Pseudomonadota</taxon>
        <taxon>Gammaproteobacteria</taxon>
        <taxon>Cellvibrionales</taxon>
        <taxon>Microbulbiferaceae</taxon>
        <taxon>Microbulbifer</taxon>
    </lineage>
</organism>
<feature type="transmembrane region" description="Helical" evidence="2">
    <location>
        <begin position="119"/>
        <end position="143"/>
    </location>
</feature>
<feature type="region of interest" description="Disordered" evidence="1">
    <location>
        <begin position="1"/>
        <end position="28"/>
    </location>
</feature>
<dbReference type="AlphaFoldDB" id="A0A1Q2M6E0"/>
<dbReference type="STRING" id="260552.Mag101_09470"/>
<name>A0A1Q2M6E0_9GAMM</name>
<protein>
    <submittedName>
        <fullName evidence="3">Uncharacterized protein</fullName>
    </submittedName>
</protein>
<keyword evidence="4" id="KW-1185">Reference proteome</keyword>
<evidence type="ECO:0000256" key="1">
    <source>
        <dbReference type="SAM" id="MobiDB-lite"/>
    </source>
</evidence>
<dbReference type="KEGG" id="maga:Mag101_09470"/>
<sequence length="145" mass="15670">MADFDKQSMEPEKGNSSHKRGGSTGMVIKNGVVSGTHPTADGEPDFDTWLSQQLQFNEPHLDDSGFCDRVMADLPPVPAKRDERRATRYQYAAVITASAIVCWQFPLQDLLASVSEHSISLYSLVGVGILGAFAAMTGGIVAARR</sequence>
<dbReference type="OrthoDB" id="5733264at2"/>
<feature type="compositionally biased region" description="Basic and acidic residues" evidence="1">
    <location>
        <begin position="1"/>
        <end position="15"/>
    </location>
</feature>
<keyword evidence="2" id="KW-0812">Transmembrane</keyword>
<proteinExistence type="predicted"/>